<dbReference type="EMBL" id="JAMKFB020000017">
    <property type="protein sequence ID" value="KAL0169160.1"/>
    <property type="molecule type" value="Genomic_DNA"/>
</dbReference>
<reference evidence="2 3" key="1">
    <citation type="submission" date="2024-05" db="EMBL/GenBank/DDBJ databases">
        <title>Genome sequencing and assembly of Indian major carp, Cirrhinus mrigala (Hamilton, 1822).</title>
        <authorList>
            <person name="Mohindra V."/>
            <person name="Chowdhury L.M."/>
            <person name="Lal K."/>
            <person name="Jena J.K."/>
        </authorList>
    </citation>
    <scope>NUCLEOTIDE SEQUENCE [LARGE SCALE GENOMIC DNA]</scope>
    <source>
        <strain evidence="2">CM1030</strain>
        <tissue evidence="2">Blood</tissue>
    </source>
</reference>
<dbReference type="Proteomes" id="UP001529510">
    <property type="component" value="Unassembled WGS sequence"/>
</dbReference>
<evidence type="ECO:0000313" key="3">
    <source>
        <dbReference type="Proteomes" id="UP001529510"/>
    </source>
</evidence>
<feature type="non-terminal residue" evidence="2">
    <location>
        <position position="1"/>
    </location>
</feature>
<feature type="non-terminal residue" evidence="2">
    <location>
        <position position="155"/>
    </location>
</feature>
<keyword evidence="3" id="KW-1185">Reference proteome</keyword>
<evidence type="ECO:0000256" key="1">
    <source>
        <dbReference type="SAM" id="MobiDB-lite"/>
    </source>
</evidence>
<comment type="caution">
    <text evidence="2">The sequence shown here is derived from an EMBL/GenBank/DDBJ whole genome shotgun (WGS) entry which is preliminary data.</text>
</comment>
<feature type="compositionally biased region" description="Basic and acidic residues" evidence="1">
    <location>
        <begin position="41"/>
        <end position="51"/>
    </location>
</feature>
<feature type="region of interest" description="Disordered" evidence="1">
    <location>
        <begin position="1"/>
        <end position="51"/>
    </location>
</feature>
<feature type="region of interest" description="Disordered" evidence="1">
    <location>
        <begin position="97"/>
        <end position="124"/>
    </location>
</feature>
<protein>
    <submittedName>
        <fullName evidence="2">Uncharacterized protein</fullName>
    </submittedName>
</protein>
<accession>A0ABD0P5F1</accession>
<name>A0ABD0P5F1_CIRMR</name>
<organism evidence="2 3">
    <name type="scientific">Cirrhinus mrigala</name>
    <name type="common">Mrigala</name>
    <dbReference type="NCBI Taxonomy" id="683832"/>
    <lineage>
        <taxon>Eukaryota</taxon>
        <taxon>Metazoa</taxon>
        <taxon>Chordata</taxon>
        <taxon>Craniata</taxon>
        <taxon>Vertebrata</taxon>
        <taxon>Euteleostomi</taxon>
        <taxon>Actinopterygii</taxon>
        <taxon>Neopterygii</taxon>
        <taxon>Teleostei</taxon>
        <taxon>Ostariophysi</taxon>
        <taxon>Cypriniformes</taxon>
        <taxon>Cyprinidae</taxon>
        <taxon>Labeoninae</taxon>
        <taxon>Labeonini</taxon>
        <taxon>Cirrhinus</taxon>
    </lineage>
</organism>
<sequence>WAEGHHQGTASDFEVGFAKGDEGTDQHQRSYHGSESTGHPQLERNMEAKPDRIRIVLPEGSSRQEEWGYQDQSMDDEVDAVISRGDRNVNRKWTGIDEGDFISAGGRTGKWVEQHTSGSGIEDMDIKSRYSLLSGADFDAQKTKWPSQMHSDDTQ</sequence>
<gene>
    <name evidence="2" type="ORF">M9458_033756</name>
</gene>
<dbReference type="AlphaFoldDB" id="A0ABD0P5F1"/>
<proteinExistence type="predicted"/>
<feature type="compositionally biased region" description="Basic and acidic residues" evidence="1">
    <location>
        <begin position="19"/>
        <end position="28"/>
    </location>
</feature>
<evidence type="ECO:0000313" key="2">
    <source>
        <dbReference type="EMBL" id="KAL0169160.1"/>
    </source>
</evidence>